<dbReference type="Proteomes" id="UP001274896">
    <property type="component" value="Unassembled WGS sequence"/>
</dbReference>
<organism evidence="1 2">
    <name type="scientific">Hemibagrus guttatus</name>
    <dbReference type="NCBI Taxonomy" id="175788"/>
    <lineage>
        <taxon>Eukaryota</taxon>
        <taxon>Metazoa</taxon>
        <taxon>Chordata</taxon>
        <taxon>Craniata</taxon>
        <taxon>Vertebrata</taxon>
        <taxon>Euteleostomi</taxon>
        <taxon>Actinopterygii</taxon>
        <taxon>Neopterygii</taxon>
        <taxon>Teleostei</taxon>
        <taxon>Ostariophysi</taxon>
        <taxon>Siluriformes</taxon>
        <taxon>Bagridae</taxon>
        <taxon>Hemibagrus</taxon>
    </lineage>
</organism>
<protein>
    <submittedName>
        <fullName evidence="1">Uncharacterized protein</fullName>
    </submittedName>
</protein>
<proteinExistence type="predicted"/>
<name>A0AAE0QAR3_9TELE</name>
<gene>
    <name evidence="1" type="ORF">QTP70_022556</name>
</gene>
<evidence type="ECO:0000313" key="2">
    <source>
        <dbReference type="Proteomes" id="UP001274896"/>
    </source>
</evidence>
<dbReference type="EMBL" id="JAUCMX010000019">
    <property type="protein sequence ID" value="KAK3516759.1"/>
    <property type="molecule type" value="Genomic_DNA"/>
</dbReference>
<sequence length="44" mass="4978">MAFNRLRCGFCLVGMKTCSHADPFWIRLDTLGLVSKWECGDVSL</sequence>
<accession>A0AAE0QAR3</accession>
<dbReference type="AlphaFoldDB" id="A0AAE0QAR3"/>
<keyword evidence="2" id="KW-1185">Reference proteome</keyword>
<reference evidence="1" key="1">
    <citation type="submission" date="2023-06" db="EMBL/GenBank/DDBJ databases">
        <title>Male Hemibagrus guttatus genome.</title>
        <authorList>
            <person name="Bian C."/>
        </authorList>
    </citation>
    <scope>NUCLEOTIDE SEQUENCE</scope>
    <source>
        <strain evidence="1">Male_cb2023</strain>
        <tissue evidence="1">Muscle</tissue>
    </source>
</reference>
<comment type="caution">
    <text evidence="1">The sequence shown here is derived from an EMBL/GenBank/DDBJ whole genome shotgun (WGS) entry which is preliminary data.</text>
</comment>
<evidence type="ECO:0000313" key="1">
    <source>
        <dbReference type="EMBL" id="KAK3516759.1"/>
    </source>
</evidence>